<comment type="caution">
    <text evidence="8">The sequence shown here is derived from an EMBL/GenBank/DDBJ whole genome shotgun (WGS) entry which is preliminary data.</text>
</comment>
<keyword evidence="5 7" id="KW-0378">Hydrolase</keyword>
<evidence type="ECO:0000256" key="2">
    <source>
        <dbReference type="ARBA" id="ARBA00022438"/>
    </source>
</evidence>
<dbReference type="Gene3D" id="2.40.10.10">
    <property type="entry name" value="Trypsin-like serine proteases"/>
    <property type="match status" value="1"/>
</dbReference>
<organism evidence="8 9">
    <name type="scientific">Bacteroides stercoris</name>
    <dbReference type="NCBI Taxonomy" id="46506"/>
    <lineage>
        <taxon>Bacteria</taxon>
        <taxon>Pseudomonadati</taxon>
        <taxon>Bacteroidota</taxon>
        <taxon>Bacteroidia</taxon>
        <taxon>Bacteroidales</taxon>
        <taxon>Bacteroidaceae</taxon>
        <taxon>Bacteroides</taxon>
    </lineage>
</organism>
<evidence type="ECO:0000313" key="8">
    <source>
        <dbReference type="EMBL" id="KAB5282042.1"/>
    </source>
</evidence>
<dbReference type="GO" id="GO:0008239">
    <property type="term" value="F:dipeptidyl-peptidase activity"/>
    <property type="evidence" value="ECO:0007669"/>
    <property type="project" value="UniProtKB-UniRule"/>
</dbReference>
<protein>
    <recommendedName>
        <fullName evidence="7">Dipeptidyl-peptidase</fullName>
        <ecNumber evidence="7">3.4.14.-</ecNumber>
    </recommendedName>
</protein>
<comment type="function">
    <text evidence="7">Catalyzes the removal of dipeptides from the N-terminus of oligopeptides.</text>
</comment>
<dbReference type="InterPro" id="IPR019500">
    <property type="entry name" value="Pep_S46"/>
</dbReference>
<keyword evidence="4 7" id="KW-0732">Signal</keyword>
<evidence type="ECO:0000256" key="7">
    <source>
        <dbReference type="RuleBase" id="RU366067"/>
    </source>
</evidence>
<dbReference type="PANTHER" id="PTHR38469">
    <property type="entry name" value="PERIPLASMIC PEPTIDASE SUBFAMILY S1B"/>
    <property type="match status" value="1"/>
</dbReference>
<dbReference type="GO" id="GO:0006508">
    <property type="term" value="P:proteolysis"/>
    <property type="evidence" value="ECO:0007669"/>
    <property type="project" value="UniProtKB-KW"/>
</dbReference>
<keyword evidence="3 7" id="KW-0645">Protease</keyword>
<feature type="chain" id="PRO_5029086921" description="Dipeptidyl-peptidase" evidence="7">
    <location>
        <begin position="20"/>
        <end position="729"/>
    </location>
</feature>
<keyword evidence="6 7" id="KW-0720">Serine protease</keyword>
<evidence type="ECO:0000313" key="9">
    <source>
        <dbReference type="Proteomes" id="UP000440773"/>
    </source>
</evidence>
<reference evidence="8 9" key="1">
    <citation type="journal article" date="2019" name="Nat. Med.">
        <title>A library of human gut bacterial isolates paired with longitudinal multiomics data enables mechanistic microbiome research.</title>
        <authorList>
            <person name="Poyet M."/>
            <person name="Groussin M."/>
            <person name="Gibbons S.M."/>
            <person name="Avila-Pacheco J."/>
            <person name="Jiang X."/>
            <person name="Kearney S.M."/>
            <person name="Perrotta A.R."/>
            <person name="Berdy B."/>
            <person name="Zhao S."/>
            <person name="Lieberman T.D."/>
            <person name="Swanson P.K."/>
            <person name="Smith M."/>
            <person name="Roesemann S."/>
            <person name="Alexander J.E."/>
            <person name="Rich S.A."/>
            <person name="Livny J."/>
            <person name="Vlamakis H."/>
            <person name="Clish C."/>
            <person name="Bullock K."/>
            <person name="Deik A."/>
            <person name="Scott J."/>
            <person name="Pierce K.A."/>
            <person name="Xavier R.J."/>
            <person name="Alm E.J."/>
        </authorList>
    </citation>
    <scope>NUCLEOTIDE SEQUENCE [LARGE SCALE GENOMIC DNA]</scope>
    <source>
        <strain evidence="8 9">BIOML-A17</strain>
    </source>
</reference>
<dbReference type="GO" id="GO:0070009">
    <property type="term" value="F:serine-type aminopeptidase activity"/>
    <property type="evidence" value="ECO:0007669"/>
    <property type="project" value="UniProtKB-UniRule"/>
</dbReference>
<evidence type="ECO:0000256" key="6">
    <source>
        <dbReference type="ARBA" id="ARBA00022825"/>
    </source>
</evidence>
<dbReference type="RefSeq" id="WP_117985423.1">
    <property type="nucleotide sequence ID" value="NZ_QRWN01000014.1"/>
</dbReference>
<feature type="signal peptide" evidence="7">
    <location>
        <begin position="1"/>
        <end position="19"/>
    </location>
</feature>
<sequence>MRQIILSLFLISGILSAHADEGMWMLTDLKQQNEVAMTELGLLIPAEQIYNPNGIALKDAVVHFGGGCTGEVISAEGLVLTNHHCGYGAIQQHSSVEHDYLTDGFWTMSRSEELPCKGLTVTYIDEIMDVTDYVNDQLQIDSDPNGTNYLSPKYLAMIADRFLSAQGITLTSGRKAELKAFYGGNKYYLFLKTTYSDIRMVGAPPSSIGKFGADTDNWMWPRHTGDFSLFRIYAGKDGQPSAYNPDNVPLQVKKHLTISLAGYREGDFTFVMGFPGRNWRYMISNEVEERMQTTNFMRHHVRDVRQKALMEQMLKDDAVRIHYASKYASSANYWKNAIGMNEGLVRLKVLNTKRAQQEQLLARGRALNDSSYQKAFDQIRGIVKHRRNALYHQQAIQEALVTGLDFMRIPSTAALVSALKSKDKARIKAAADSLQVAADKYFASVPFPEVERIVGKKMLQTYMKYIPAEQRIGIFKVIDKRFKGDSDAFIDACFEYSIFGSKKNFAKFIRKPSLHKIGNDWMTLLKYSITDGLLQTTIAMMDANRNYNAAHKVWVKGMMDIKRETGTPIYPDANSTLRLTYGRVLPYKPADGVKYGYYTTLKGAMEKEDPDNWEFVVPAKLKQLYQTKDFGRYAMPDGEMPVCFIVNTDNTGGNSGSPVFNAKGELIGTAFDRNYEGLTGDIAFRPSSQRAACVDIRYTLFIIDKYAGASHIIKELTISEAEPDIAKSN</sequence>
<dbReference type="EC" id="3.4.14.-" evidence="7"/>
<evidence type="ECO:0000256" key="4">
    <source>
        <dbReference type="ARBA" id="ARBA00022729"/>
    </source>
</evidence>
<dbReference type="Proteomes" id="UP000440773">
    <property type="component" value="Unassembled WGS sequence"/>
</dbReference>
<dbReference type="InterPro" id="IPR043504">
    <property type="entry name" value="Peptidase_S1_PA_chymotrypsin"/>
</dbReference>
<dbReference type="InterPro" id="IPR009003">
    <property type="entry name" value="Peptidase_S1_PA"/>
</dbReference>
<evidence type="ECO:0000256" key="5">
    <source>
        <dbReference type="ARBA" id="ARBA00022801"/>
    </source>
</evidence>
<dbReference type="Pfam" id="PF10459">
    <property type="entry name" value="Peptidase_S46"/>
    <property type="match status" value="1"/>
</dbReference>
<evidence type="ECO:0000256" key="3">
    <source>
        <dbReference type="ARBA" id="ARBA00022670"/>
    </source>
</evidence>
<accession>A0A414KUG7</accession>
<dbReference type="GO" id="GO:0043171">
    <property type="term" value="P:peptide catabolic process"/>
    <property type="evidence" value="ECO:0007669"/>
    <property type="project" value="UniProtKB-UniRule"/>
</dbReference>
<name>A0A414KUG7_BACSE</name>
<dbReference type="AlphaFoldDB" id="A0A414KUG7"/>
<keyword evidence="2 7" id="KW-0031">Aminopeptidase</keyword>
<comment type="similarity">
    <text evidence="1 7">Belongs to the peptidase S46 family.</text>
</comment>
<proteinExistence type="inferred from homology"/>
<dbReference type="EMBL" id="WCLP01000015">
    <property type="protein sequence ID" value="KAB5282042.1"/>
    <property type="molecule type" value="Genomic_DNA"/>
</dbReference>
<dbReference type="SUPFAM" id="SSF50494">
    <property type="entry name" value="Trypsin-like serine proteases"/>
    <property type="match status" value="1"/>
</dbReference>
<gene>
    <name evidence="8" type="ORF">F9962_07210</name>
</gene>
<evidence type="ECO:0000256" key="1">
    <source>
        <dbReference type="ARBA" id="ARBA00010491"/>
    </source>
</evidence>
<dbReference type="PANTHER" id="PTHR38469:SF1">
    <property type="entry name" value="PERIPLASMIC PEPTIDASE SUBFAMILY S1B"/>
    <property type="match status" value="1"/>
</dbReference>